<sequence length="1036" mass="113298">MPLMMEDVENMEVDMDDLFGDGAGLSLPSRPPPSKELHQRIDELRGSGCCQGIAWSKWGSIASITPNGNGLELRNLRCHPTDGTWGLSKPTLIPQLTNNLDGGPLKHLSWSPTGSELAVIDSAGRVTILQIFSSLNKPGIIRPCSPEPADDLHAVVGCFWLNLGPFQNRPAGRLQHGPAVKEASGFRYDVSQAPILGPNHPIPSKSAFLYVTSNGSLRLLWQQGNNKWFESHTELESIVSSDDLITHAAICAERTPSLLIALATGSKQLRIIRAGIDWGMPQTQEKVNQMTLSLNASLRIKPLTVTSWMHDVPGDTLNASHLEPSMVQLSHLKFLSPCGDSKNHMTPPIVVAVRSYLPGSTSHYNQEVYSTVDRWEFRERNQQPVHSAFEHLSSRKGTDGPPSAKPVYTAQLKKLESFTVNKIVVAMQTIYLGKIVCFAYSDSSVDYRDRITMNETFNDGDLDRVSHLSQIGFSYTEDEPCLQVVLSPSTCSSAQIRNDGKVKWKQLDYHLGEIGSSMEDPRYAAMIAALSISCSTSVMMAINYDDIIATAHNFAKTKDNLAYDWLNELAKILKITVDYSEEAHYDVLIRNTTIQLCLSIQNSLGFRGDFNPRKFAGKFSWLVLQLRNIVVLVTMAANMKVPGPTHDKTSTPLDDPEVISALAGSVRWVLDLMAWMVDTLLDLPSSLLGELSVTNPAKLSLPDLLAHLHTKNNVTLHLLLSSPTRGFLTAICRRLQHLDYVARKAIATNTNAQNQPGGPGQQSISPALRSSYVQIAQLTSNCIVRIKTFEALLSSLTSSVKSAYANHKPPLSGNNSMGPSRNGLEIKMLFGGEIPTAFKPVIIDLFKGVQGNKKRGESDTAADNAGIGYLSSVRLEIEPSDLWFADFTMLEVEEEEECVARRKNAGLTMDCFRKTWLTNPPPSSSKSSSTNKSLENGSSAAAVSGDNLLAPIPGFATFGLAPPPGAAVNGNGNGNANGNGNGATTTIKRWRRCARCAAVMEDVLSQRPTLQWLAMQQRRCFCSGYWDTLQPGEMAA</sequence>
<evidence type="ECO:0000256" key="1">
    <source>
        <dbReference type="ARBA" id="ARBA00004123"/>
    </source>
</evidence>
<evidence type="ECO:0000256" key="4">
    <source>
        <dbReference type="ARBA" id="ARBA00023015"/>
    </source>
</evidence>
<evidence type="ECO:0000256" key="9">
    <source>
        <dbReference type="RuleBase" id="RU364149"/>
    </source>
</evidence>
<comment type="subunit">
    <text evidence="9">Component of the Mediator complex.</text>
</comment>
<evidence type="ECO:0000256" key="10">
    <source>
        <dbReference type="SAM" id="MobiDB-lite"/>
    </source>
</evidence>
<comment type="function">
    <text evidence="9">Component of the Mediator complex, a coactivator involved in the regulated transcription of nearly all RNA polymerase II-dependent genes. Mediator functions as a bridge to convey information from gene-specific regulatory proteins to the basal RNA polymerase II transcription machinery. Mediator is recruited to promoters by direct interactions with regulatory proteins and serves as a scaffold for the assembly of a functional preinitiation complex with RNA polymerase II and the general transcription factors.</text>
</comment>
<feature type="region of interest" description="Disordered" evidence="10">
    <location>
        <begin position="918"/>
        <end position="938"/>
    </location>
</feature>
<comment type="similarity">
    <text evidence="2 9">Belongs to the Mediator complex subunit 16 family.</text>
</comment>
<keyword evidence="4 9" id="KW-0805">Transcription regulation</keyword>
<protein>
    <recommendedName>
        <fullName evidence="3 9">Mediator of RNA polymerase II transcription subunit 16</fullName>
    </recommendedName>
    <alternativeName>
        <fullName evidence="8 9">Mediator complex subunit 16</fullName>
    </alternativeName>
</protein>
<dbReference type="Proteomes" id="UP001152300">
    <property type="component" value="Unassembled WGS sequence"/>
</dbReference>
<dbReference type="InterPro" id="IPR048338">
    <property type="entry name" value="Mediator_Med16"/>
</dbReference>
<dbReference type="GO" id="GO:0016592">
    <property type="term" value="C:mediator complex"/>
    <property type="evidence" value="ECO:0007669"/>
    <property type="project" value="InterPro"/>
</dbReference>
<evidence type="ECO:0000259" key="12">
    <source>
        <dbReference type="Pfam" id="PF20719"/>
    </source>
</evidence>
<evidence type="ECO:0000256" key="7">
    <source>
        <dbReference type="ARBA" id="ARBA00023242"/>
    </source>
</evidence>
<dbReference type="EMBL" id="JAPEIS010000012">
    <property type="protein sequence ID" value="KAJ8061045.1"/>
    <property type="molecule type" value="Genomic_DNA"/>
</dbReference>
<evidence type="ECO:0000313" key="13">
    <source>
        <dbReference type="EMBL" id="KAJ8061045.1"/>
    </source>
</evidence>
<comment type="caution">
    <text evidence="13">The sequence shown here is derived from an EMBL/GenBank/DDBJ whole genome shotgun (WGS) entry which is preliminary data.</text>
</comment>
<dbReference type="GO" id="GO:0045893">
    <property type="term" value="P:positive regulation of DNA-templated transcription"/>
    <property type="evidence" value="ECO:0007669"/>
    <property type="project" value="TreeGrafter"/>
</dbReference>
<keyword evidence="7 9" id="KW-0539">Nucleus</keyword>
<evidence type="ECO:0000256" key="6">
    <source>
        <dbReference type="ARBA" id="ARBA00023163"/>
    </source>
</evidence>
<evidence type="ECO:0000259" key="11">
    <source>
        <dbReference type="Pfam" id="PF11635"/>
    </source>
</evidence>
<keyword evidence="14" id="KW-1185">Reference proteome</keyword>
<keyword evidence="5 9" id="KW-0010">Activator</keyword>
<evidence type="ECO:0000256" key="5">
    <source>
        <dbReference type="ARBA" id="ARBA00023159"/>
    </source>
</evidence>
<gene>
    <name evidence="9" type="primary">MED16</name>
    <name evidence="13" type="ORF">OCU04_010122</name>
</gene>
<reference evidence="13" key="1">
    <citation type="submission" date="2022-11" db="EMBL/GenBank/DDBJ databases">
        <title>Genome Resource of Sclerotinia nivalis Strain SnTB1, a Plant Pathogen Isolated from American Ginseng.</title>
        <authorList>
            <person name="Fan S."/>
        </authorList>
    </citation>
    <scope>NUCLEOTIDE SEQUENCE</scope>
    <source>
        <strain evidence="13">SnTB1</strain>
    </source>
</reference>
<evidence type="ECO:0000313" key="14">
    <source>
        <dbReference type="Proteomes" id="UP001152300"/>
    </source>
</evidence>
<dbReference type="Pfam" id="PF11635">
    <property type="entry name" value="Med16_N"/>
    <property type="match status" value="1"/>
</dbReference>
<dbReference type="OrthoDB" id="4139168at2759"/>
<keyword evidence="6 9" id="KW-0804">Transcription</keyword>
<feature type="compositionally biased region" description="Low complexity" evidence="10">
    <location>
        <begin position="924"/>
        <end position="933"/>
    </location>
</feature>
<organism evidence="13 14">
    <name type="scientific">Sclerotinia nivalis</name>
    <dbReference type="NCBI Taxonomy" id="352851"/>
    <lineage>
        <taxon>Eukaryota</taxon>
        <taxon>Fungi</taxon>
        <taxon>Dikarya</taxon>
        <taxon>Ascomycota</taxon>
        <taxon>Pezizomycotina</taxon>
        <taxon>Leotiomycetes</taxon>
        <taxon>Helotiales</taxon>
        <taxon>Sclerotiniaceae</taxon>
        <taxon>Sclerotinia</taxon>
    </lineage>
</organism>
<evidence type="ECO:0000256" key="8">
    <source>
        <dbReference type="ARBA" id="ARBA00032015"/>
    </source>
</evidence>
<dbReference type="InterPro" id="IPR048339">
    <property type="entry name" value="Mediator_Med16_C"/>
</dbReference>
<comment type="subcellular location">
    <subcellularLocation>
        <location evidence="1 9">Nucleus</location>
    </subcellularLocation>
</comment>
<feature type="domain" description="Mediator complex subunit Med16 N-terminal" evidence="11">
    <location>
        <begin position="148"/>
        <end position="476"/>
    </location>
</feature>
<dbReference type="PANTHER" id="PTHR13224:SF6">
    <property type="entry name" value="MEDIATOR OF RNA POLYMERASE II TRANSCRIPTION SUBUNIT 16"/>
    <property type="match status" value="1"/>
</dbReference>
<proteinExistence type="inferred from homology"/>
<evidence type="ECO:0000256" key="2">
    <source>
        <dbReference type="ARBA" id="ARBA00006543"/>
    </source>
</evidence>
<accession>A0A9X0AE14</accession>
<dbReference type="Pfam" id="PF20719">
    <property type="entry name" value="Med16_C"/>
    <property type="match status" value="1"/>
</dbReference>
<feature type="domain" description="Mediator complex subunit 16 C-terminal" evidence="12">
    <location>
        <begin position="871"/>
        <end position="1026"/>
    </location>
</feature>
<dbReference type="AlphaFoldDB" id="A0A9X0AE14"/>
<name>A0A9X0AE14_9HELO</name>
<dbReference type="InterPro" id="IPR021665">
    <property type="entry name" value="Mediator_Med16_N"/>
</dbReference>
<evidence type="ECO:0000256" key="3">
    <source>
        <dbReference type="ARBA" id="ARBA00019614"/>
    </source>
</evidence>
<dbReference type="PANTHER" id="PTHR13224">
    <property type="entry name" value="THYROID HORMONE RECEPTOR-ASSOCIATED PROTEIN-RELATED"/>
    <property type="match status" value="1"/>
</dbReference>